<organism evidence="3 5">
    <name type="scientific">Treponema phagedenis</name>
    <dbReference type="NCBI Taxonomy" id="162"/>
    <lineage>
        <taxon>Bacteria</taxon>
        <taxon>Pseudomonadati</taxon>
        <taxon>Spirochaetota</taxon>
        <taxon>Spirochaetia</taxon>
        <taxon>Spirochaetales</taxon>
        <taxon>Treponemataceae</taxon>
        <taxon>Treponema</taxon>
    </lineage>
</organism>
<dbReference type="PROSITE" id="PS51257">
    <property type="entry name" value="PROKAR_LIPOPROTEIN"/>
    <property type="match status" value="1"/>
</dbReference>
<keyword evidence="1" id="KW-0732">Signal</keyword>
<dbReference type="Proteomes" id="UP000042527">
    <property type="component" value="Unassembled WGS sequence"/>
</dbReference>
<reference evidence="4 6" key="3">
    <citation type="submission" date="2019-08" db="EMBL/GenBank/DDBJ databases">
        <authorList>
            <person name="Kuhnert P."/>
        </authorList>
    </citation>
    <scope>NUCLEOTIDE SEQUENCE [LARGE SCALE GENOMIC DNA]</scope>
    <source>
        <strain evidence="4 6">B36.5</strain>
    </source>
</reference>
<evidence type="ECO:0000313" key="3">
    <source>
        <dbReference type="EMBL" id="CEM61425.1"/>
    </source>
</evidence>
<dbReference type="Gene3D" id="2.40.128.270">
    <property type="match status" value="1"/>
</dbReference>
<feature type="chain" id="PRO_5041521743" evidence="1">
    <location>
        <begin position="20"/>
        <end position="168"/>
    </location>
</feature>
<evidence type="ECO:0000313" key="6">
    <source>
        <dbReference type="Proteomes" id="UP000323594"/>
    </source>
</evidence>
<dbReference type="EMBL" id="CP042817">
    <property type="protein sequence ID" value="QEJ99035.1"/>
    <property type="molecule type" value="Genomic_DNA"/>
</dbReference>
<dbReference type="EMBL" id="CDNC01000011">
    <property type="protein sequence ID" value="CEM61425.1"/>
    <property type="molecule type" value="Genomic_DNA"/>
</dbReference>
<dbReference type="Proteomes" id="UP000323594">
    <property type="component" value="Chromosome"/>
</dbReference>
<reference evidence="3" key="2">
    <citation type="submission" date="2015-01" db="EMBL/GenBank/DDBJ databases">
        <authorList>
            <person name="Xiang T."/>
            <person name="Song Y."/>
            <person name="Huang L."/>
            <person name="Wang B."/>
            <person name="Wu P."/>
        </authorList>
    </citation>
    <scope>NUCLEOTIDE SEQUENCE [LARGE SCALE GENOMIC DNA]</scope>
    <source>
        <strain evidence="3">V1</strain>
    </source>
</reference>
<dbReference type="GeneID" id="57754299"/>
<dbReference type="Pfam" id="PF03724">
    <property type="entry name" value="META"/>
    <property type="match status" value="1"/>
</dbReference>
<name>A0A0B7GWS9_TREPH</name>
<keyword evidence="5" id="KW-1185">Reference proteome</keyword>
<proteinExistence type="predicted"/>
<gene>
    <name evidence="4" type="ORF">FUT82_14240</name>
    <name evidence="3" type="ORF">TPHV1_190032</name>
</gene>
<dbReference type="RefSeq" id="WP_024753041.1">
    <property type="nucleotide sequence ID" value="NZ_CDNC01000011.1"/>
</dbReference>
<evidence type="ECO:0000259" key="2">
    <source>
        <dbReference type="Pfam" id="PF03724"/>
    </source>
</evidence>
<evidence type="ECO:0000313" key="4">
    <source>
        <dbReference type="EMBL" id="QEJ99035.1"/>
    </source>
</evidence>
<dbReference type="AlphaFoldDB" id="A0A0B7GWS9"/>
<evidence type="ECO:0000313" key="5">
    <source>
        <dbReference type="Proteomes" id="UP000042527"/>
    </source>
</evidence>
<dbReference type="InterPro" id="IPR038670">
    <property type="entry name" value="HslJ-like_sf"/>
</dbReference>
<feature type="domain" description="DUF306" evidence="2">
    <location>
        <begin position="44"/>
        <end position="159"/>
    </location>
</feature>
<evidence type="ECO:0000256" key="1">
    <source>
        <dbReference type="SAM" id="SignalP"/>
    </source>
</evidence>
<sequence length="168" mass="18881">MKKYQCIMFSMVLIPLVLGSCRSTGQYTDSKVKKISSFETDFTQNIWLLAGYRSEQGFIPLEPEHGSFGKIKFESDGKFSATSGVNLGNGSWKKGKKVSENLYALSLGTIGVTRMAAENEISAKFDSDFFTLLGKTAYIQFEADGFKLLDEKQEQLLYFIFSQNNAIW</sequence>
<reference evidence="5" key="1">
    <citation type="submission" date="2015-01" db="EMBL/GenBank/DDBJ databases">
        <authorList>
            <person name="Manzoor Shahid"/>
            <person name="Zubair Saima"/>
        </authorList>
    </citation>
    <scope>NUCLEOTIDE SEQUENCE [LARGE SCALE GENOMIC DNA]</scope>
    <source>
        <strain evidence="5">V1</strain>
    </source>
</reference>
<feature type="signal peptide" evidence="1">
    <location>
        <begin position="1"/>
        <end position="19"/>
    </location>
</feature>
<accession>A0A0B7GWS9</accession>
<protein>
    <submittedName>
        <fullName evidence="4">META domain-containing protein</fullName>
    </submittedName>
</protein>
<dbReference type="InterPro" id="IPR005184">
    <property type="entry name" value="DUF306_Meta_HslJ"/>
</dbReference>